<dbReference type="GO" id="GO:0016758">
    <property type="term" value="F:hexosyltransferase activity"/>
    <property type="evidence" value="ECO:0007669"/>
    <property type="project" value="TreeGrafter"/>
</dbReference>
<organism evidence="3 4">
    <name type="scientific">Pseudomonas putida</name>
    <name type="common">Arthrobacter siderocapsulatus</name>
    <dbReference type="NCBI Taxonomy" id="303"/>
    <lineage>
        <taxon>Bacteria</taxon>
        <taxon>Pseudomonadati</taxon>
        <taxon>Pseudomonadota</taxon>
        <taxon>Gammaproteobacteria</taxon>
        <taxon>Pseudomonadales</taxon>
        <taxon>Pseudomonadaceae</taxon>
        <taxon>Pseudomonas</taxon>
    </lineage>
</organism>
<dbReference type="Proteomes" id="UP000250299">
    <property type="component" value="Chromosome"/>
</dbReference>
<dbReference type="Gene3D" id="3.40.50.2000">
    <property type="entry name" value="Glycogen Phosphorylase B"/>
    <property type="match status" value="2"/>
</dbReference>
<dbReference type="InterPro" id="IPR050194">
    <property type="entry name" value="Glycosyltransferase_grp1"/>
</dbReference>
<dbReference type="OrthoDB" id="9787293at2"/>
<dbReference type="SUPFAM" id="SSF53756">
    <property type="entry name" value="UDP-Glycosyltransferase/glycogen phosphorylase"/>
    <property type="match status" value="1"/>
</dbReference>
<evidence type="ECO:0000259" key="2">
    <source>
        <dbReference type="Pfam" id="PF13579"/>
    </source>
</evidence>
<name>A0A2Z4RR07_PSEPU</name>
<dbReference type="RefSeq" id="WP_110967083.1">
    <property type="nucleotide sequence ID" value="NZ_CP029693.1"/>
</dbReference>
<dbReference type="Pfam" id="PF13579">
    <property type="entry name" value="Glyco_trans_4_4"/>
    <property type="match status" value="1"/>
</dbReference>
<reference evidence="3 4" key="1">
    <citation type="submission" date="2018-05" db="EMBL/GenBank/DDBJ databases">
        <title>Whole genome sequence of Pseudomonas putida JBC17.</title>
        <authorList>
            <person name="Lee Y.H."/>
            <person name="David K."/>
        </authorList>
    </citation>
    <scope>NUCLEOTIDE SEQUENCE [LARGE SCALE GENOMIC DNA]</scope>
    <source>
        <strain evidence="3 4">JBC17</strain>
    </source>
</reference>
<gene>
    <name evidence="3" type="ORF">DKY63_27965</name>
</gene>
<dbReference type="PANTHER" id="PTHR45947">
    <property type="entry name" value="SULFOQUINOVOSYL TRANSFERASE SQD2"/>
    <property type="match status" value="1"/>
</dbReference>
<dbReference type="InterPro" id="IPR028098">
    <property type="entry name" value="Glyco_trans_4-like_N"/>
</dbReference>
<dbReference type="EMBL" id="CP029693">
    <property type="protein sequence ID" value="AWY43550.1"/>
    <property type="molecule type" value="Genomic_DNA"/>
</dbReference>
<accession>A0A2Z4RR07</accession>
<keyword evidence="1" id="KW-0812">Transmembrane</keyword>
<keyword evidence="1" id="KW-1133">Transmembrane helix</keyword>
<feature type="domain" description="Glycosyltransferase subfamily 4-like N-terminal" evidence="2">
    <location>
        <begin position="16"/>
        <end position="199"/>
    </location>
</feature>
<evidence type="ECO:0000256" key="1">
    <source>
        <dbReference type="SAM" id="Phobius"/>
    </source>
</evidence>
<keyword evidence="3" id="KW-0808">Transferase</keyword>
<dbReference type="PANTHER" id="PTHR45947:SF3">
    <property type="entry name" value="SULFOQUINOVOSYL TRANSFERASE SQD2"/>
    <property type="match status" value="1"/>
</dbReference>
<feature type="transmembrane region" description="Helical" evidence="1">
    <location>
        <begin position="80"/>
        <end position="100"/>
    </location>
</feature>
<proteinExistence type="predicted"/>
<dbReference type="CDD" id="cd03794">
    <property type="entry name" value="GT4_WbuB-like"/>
    <property type="match status" value="1"/>
</dbReference>
<dbReference type="Pfam" id="PF13692">
    <property type="entry name" value="Glyco_trans_1_4"/>
    <property type="match status" value="1"/>
</dbReference>
<sequence length="408" mass="45822">MKVLVWTQYFWPENFHINEVVAELVSQGAEVTVLTGKPNYPEGQIFSGYRSLGCQTEDYKGAKVIRLPLYPRGKNSVKGLMLNYLSFIFSGYLVGPWVLRGQKFDVVFVYAPSPLLQALPAIYVSWLKRARLALWVQDIWPESLKATGFIKNSKVLKFIEYIVRYIYRYSDSILIQSEGFRDSIQALCRDWSKIEFFPNSALESVVEKVPDSFDITRLSGYFSVVFAGNIGVAQSCRTIVEAAKILRGHTNIHFFLVGSGSMEMSIAEMIHEEKLDNVELTGRVSPEEISSIYAASSVLLLTLRDDPIFSRTVPSKFQSYLAAGKPIIASCNGQTALMLAQADAGLSCTAQDPEALAQAVLTLYGTDQRRLTEMGEHGREFFLNYFYLPGRIAQLIGHFNELSAHNPR</sequence>
<evidence type="ECO:0000313" key="4">
    <source>
        <dbReference type="Proteomes" id="UP000250299"/>
    </source>
</evidence>
<dbReference type="AlphaFoldDB" id="A0A2Z4RR07"/>
<evidence type="ECO:0000313" key="3">
    <source>
        <dbReference type="EMBL" id="AWY43550.1"/>
    </source>
</evidence>
<protein>
    <submittedName>
        <fullName evidence="3">Glycosyltransferase</fullName>
    </submittedName>
</protein>
<keyword evidence="1" id="KW-0472">Membrane</keyword>